<dbReference type="EMBL" id="LT906435">
    <property type="protein sequence ID" value="SNU82165.1"/>
    <property type="molecule type" value="Genomic_DNA"/>
</dbReference>
<evidence type="ECO:0000313" key="1">
    <source>
        <dbReference type="EMBL" id="SNU82165.1"/>
    </source>
</evidence>
<dbReference type="InterPro" id="IPR007709">
    <property type="entry name" value="N-FG_amidohydro"/>
</dbReference>
<dbReference type="Pfam" id="PF05013">
    <property type="entry name" value="FGase"/>
    <property type="match status" value="1"/>
</dbReference>
<proteinExistence type="predicted"/>
<dbReference type="PIRSF" id="PIRSF029730">
    <property type="entry name" value="UCP029730"/>
    <property type="match status" value="1"/>
</dbReference>
<dbReference type="STRING" id="93222.NA29_08500"/>
<dbReference type="Proteomes" id="UP000215126">
    <property type="component" value="Chromosome 1"/>
</dbReference>
<protein>
    <submittedName>
        <fullName evidence="1">Predicted N-formylglutamate amidohydrolase</fullName>
    </submittedName>
</protein>
<name>A0A239S9N2_9BURK</name>
<accession>A0A239S9N2</accession>
<keyword evidence="2" id="KW-1185">Reference proteome</keyword>
<evidence type="ECO:0000313" key="2">
    <source>
        <dbReference type="Proteomes" id="UP000215126"/>
    </source>
</evidence>
<dbReference type="AlphaFoldDB" id="A0A239S9N2"/>
<dbReference type="Gene3D" id="3.40.630.40">
    <property type="entry name" value="Zn-dependent exopeptidases"/>
    <property type="match status" value="1"/>
</dbReference>
<organism evidence="1 2">
    <name type="scientific">Pandoraea sputorum</name>
    <dbReference type="NCBI Taxonomy" id="93222"/>
    <lineage>
        <taxon>Bacteria</taxon>
        <taxon>Pseudomonadati</taxon>
        <taxon>Pseudomonadota</taxon>
        <taxon>Betaproteobacteria</taxon>
        <taxon>Burkholderiales</taxon>
        <taxon>Burkholderiaceae</taxon>
        <taxon>Pandoraea</taxon>
    </lineage>
</organism>
<dbReference type="GO" id="GO:0016787">
    <property type="term" value="F:hydrolase activity"/>
    <property type="evidence" value="ECO:0007669"/>
    <property type="project" value="UniProtKB-KW"/>
</dbReference>
<keyword evidence="1" id="KW-0378">Hydrolase</keyword>
<dbReference type="InterPro" id="IPR011227">
    <property type="entry name" value="UCP029730"/>
</dbReference>
<dbReference type="SUPFAM" id="SSF53187">
    <property type="entry name" value="Zn-dependent exopeptidases"/>
    <property type="match status" value="1"/>
</dbReference>
<reference evidence="1 2" key="1">
    <citation type="submission" date="2017-06" db="EMBL/GenBank/DDBJ databases">
        <authorList>
            <consortium name="Pathogen Informatics"/>
        </authorList>
    </citation>
    <scope>NUCLEOTIDE SEQUENCE [LARGE SCALE GENOMIC DNA]</scope>
    <source>
        <strain evidence="1 2">NCTC13161</strain>
    </source>
</reference>
<sequence length="297" mass="32704">MESPSSTSSRLLGTLDPAPAQIVRGVSADWFIVSDHASKVVPRTLGGLGLRAQDIESHIGWDIGMQQVARRVAERLDATLVEAGFSRLVIDCNRYPEDPASIPETSGGIAVPGNRGLTARDREQRINEILVPYQHTVATELAQVVARGGTPVFLSLHSCTPYWQGQHRPWEIGISWSGDERVARPVIERLQARPDICTGDNQPYALDIGIDFTTPEHAIRRGLAHLQVEFRQDLIADAVGAIYWADMLVDALLECRRDYGRHWQRADQNLTALLPQASLLTRAAPATAKGEHDDARS</sequence>
<gene>
    <name evidence="1" type="ORF">SAMEA4530655_00841</name>
</gene>